<name>A0ABU2WF21_9GAMM</name>
<organism evidence="1 2">
    <name type="scientific">Banduia mediterranea</name>
    <dbReference type="NCBI Taxonomy" id="3075609"/>
    <lineage>
        <taxon>Bacteria</taxon>
        <taxon>Pseudomonadati</taxon>
        <taxon>Pseudomonadota</taxon>
        <taxon>Gammaproteobacteria</taxon>
        <taxon>Nevskiales</taxon>
        <taxon>Algiphilaceae</taxon>
        <taxon>Banduia</taxon>
    </lineage>
</organism>
<dbReference type="InterPro" id="IPR019639">
    <property type="entry name" value="DUF2505"/>
</dbReference>
<evidence type="ECO:0000313" key="2">
    <source>
        <dbReference type="Proteomes" id="UP001254608"/>
    </source>
</evidence>
<dbReference type="Pfam" id="PF10698">
    <property type="entry name" value="DUF2505"/>
    <property type="match status" value="1"/>
</dbReference>
<protein>
    <submittedName>
        <fullName evidence="1">DUF2505 family protein</fullName>
    </submittedName>
</protein>
<dbReference type="EMBL" id="JAVRIC010000002">
    <property type="protein sequence ID" value="MDT0496123.1"/>
    <property type="molecule type" value="Genomic_DNA"/>
</dbReference>
<accession>A0ABU2WF21</accession>
<keyword evidence="2" id="KW-1185">Reference proteome</keyword>
<proteinExistence type="predicted"/>
<sequence length="86" mass="9853">MNMKAVVPLPAFAQRLIGEALRVTQHYTWDPRRQTGVLHITPSILPIRLEGTLQVPPHPERSRVSSHWRIECRIPLVGHKIDNCCL</sequence>
<evidence type="ECO:0000313" key="1">
    <source>
        <dbReference type="EMBL" id="MDT0496123.1"/>
    </source>
</evidence>
<comment type="caution">
    <text evidence="1">The sequence shown here is derived from an EMBL/GenBank/DDBJ whole genome shotgun (WGS) entry which is preliminary data.</text>
</comment>
<reference evidence="1 2" key="1">
    <citation type="submission" date="2023-09" db="EMBL/GenBank/DDBJ databases">
        <authorList>
            <person name="Rey-Velasco X."/>
        </authorList>
    </citation>
    <scope>NUCLEOTIDE SEQUENCE [LARGE SCALE GENOMIC DNA]</scope>
    <source>
        <strain evidence="1 2">W345</strain>
    </source>
</reference>
<gene>
    <name evidence="1" type="ORF">RM530_01920</name>
</gene>
<dbReference type="Proteomes" id="UP001254608">
    <property type="component" value="Unassembled WGS sequence"/>
</dbReference>
<dbReference type="RefSeq" id="WP_311363514.1">
    <property type="nucleotide sequence ID" value="NZ_JAVRIC010000002.1"/>
</dbReference>